<dbReference type="InterPro" id="IPR023193">
    <property type="entry name" value="EPSP_synthase_CS"/>
</dbReference>
<keyword evidence="3 7" id="KW-0028">Amino-acid biosynthesis</keyword>
<feature type="binding site" evidence="7">
    <location>
        <position position="188"/>
    </location>
    <ligand>
        <name>3-phosphoshikimate</name>
        <dbReference type="ChEBI" id="CHEBI:145989"/>
    </ligand>
</feature>
<comment type="subcellular location">
    <subcellularLocation>
        <location evidence="7">Cytoplasm</location>
    </subcellularLocation>
</comment>
<feature type="binding site" evidence="7">
    <location>
        <position position="403"/>
    </location>
    <ligand>
        <name>phosphoenolpyruvate</name>
        <dbReference type="ChEBI" id="CHEBI:58702"/>
    </ligand>
</feature>
<dbReference type="InterPro" id="IPR013792">
    <property type="entry name" value="RNA3'P_cycl/enolpyr_Trfase_a/b"/>
</dbReference>
<dbReference type="SUPFAM" id="SSF55205">
    <property type="entry name" value="EPT/RTPC-like"/>
    <property type="match status" value="1"/>
</dbReference>
<dbReference type="InterPro" id="IPR001986">
    <property type="entry name" value="Enolpyruvate_Tfrase_dom"/>
</dbReference>
<comment type="function">
    <text evidence="7">Catalyzes the transfer of the enolpyruvyl moiety of phosphoenolpyruvate (PEP) to the 5-hydroxyl of shikimate-3-phosphate (S3P) to produce enolpyruvyl shikimate-3-phosphate and inorganic phosphate.</text>
</comment>
<feature type="binding site" evidence="7">
    <location>
        <position position="362"/>
    </location>
    <ligand>
        <name>phosphoenolpyruvate</name>
        <dbReference type="ChEBI" id="CHEBI:58702"/>
    </ligand>
</feature>
<feature type="binding site" evidence="7">
    <location>
        <position position="187"/>
    </location>
    <ligand>
        <name>3-phosphoshikimate</name>
        <dbReference type="ChEBI" id="CHEBI:145989"/>
    </ligand>
</feature>
<evidence type="ECO:0000256" key="7">
    <source>
        <dbReference type="HAMAP-Rule" id="MF_00210"/>
    </source>
</evidence>
<dbReference type="PROSITE" id="PS00885">
    <property type="entry name" value="EPSP_SYNTHASE_2"/>
    <property type="match status" value="1"/>
</dbReference>
<keyword evidence="10" id="KW-1185">Reference proteome</keyword>
<evidence type="ECO:0000313" key="9">
    <source>
        <dbReference type="EMBL" id="MFC4617609.1"/>
    </source>
</evidence>
<dbReference type="GO" id="GO:0003866">
    <property type="term" value="F:3-phosphoshikimate 1-carboxyvinyltransferase activity"/>
    <property type="evidence" value="ECO:0007669"/>
    <property type="project" value="UniProtKB-EC"/>
</dbReference>
<comment type="similarity">
    <text evidence="2 7">Belongs to the EPSP synthase family.</text>
</comment>
<dbReference type="EMBL" id="JBHSFW010000001">
    <property type="protein sequence ID" value="MFC4617609.1"/>
    <property type="molecule type" value="Genomic_DNA"/>
</dbReference>
<keyword evidence="5 7" id="KW-0057">Aromatic amino acid biosynthesis</keyword>
<dbReference type="EC" id="2.5.1.19" evidence="7"/>
<dbReference type="Proteomes" id="UP001596022">
    <property type="component" value="Unassembled WGS sequence"/>
</dbReference>
<accession>A0ABV9GH45</accession>
<organism evidence="9 10">
    <name type="scientific">Camelliibacillus cellulosilyticus</name>
    <dbReference type="NCBI Taxonomy" id="2174486"/>
    <lineage>
        <taxon>Bacteria</taxon>
        <taxon>Bacillati</taxon>
        <taxon>Bacillota</taxon>
        <taxon>Bacilli</taxon>
        <taxon>Bacillales</taxon>
        <taxon>Sporolactobacillaceae</taxon>
        <taxon>Camelliibacillus</taxon>
    </lineage>
</organism>
<dbReference type="Pfam" id="PF00275">
    <property type="entry name" value="EPSP_synthase"/>
    <property type="match status" value="1"/>
</dbReference>
<feature type="binding site" evidence="7">
    <location>
        <position position="40"/>
    </location>
    <ligand>
        <name>phosphoenolpyruvate</name>
        <dbReference type="ChEBI" id="CHEBI:58702"/>
    </ligand>
</feature>
<keyword evidence="7" id="KW-0963">Cytoplasm</keyword>
<evidence type="ECO:0000256" key="3">
    <source>
        <dbReference type="ARBA" id="ARBA00022605"/>
    </source>
</evidence>
<feature type="binding site" evidence="7">
    <location>
        <position position="111"/>
    </location>
    <ligand>
        <name>phosphoenolpyruvate</name>
        <dbReference type="ChEBI" id="CHEBI:58702"/>
    </ligand>
</feature>
<gene>
    <name evidence="7 9" type="primary">aroA</name>
    <name evidence="9" type="ORF">ACFO4N_02565</name>
</gene>
<proteinExistence type="inferred from homology"/>
<name>A0ABV9GH45_9BACL</name>
<comment type="caution">
    <text evidence="9">The sequence shown here is derived from an EMBL/GenBank/DDBJ whole genome shotgun (WGS) entry which is preliminary data.</text>
</comment>
<feature type="binding site" evidence="7">
    <location>
        <position position="45"/>
    </location>
    <ligand>
        <name>3-phosphoshikimate</name>
        <dbReference type="ChEBI" id="CHEBI:145989"/>
    </ligand>
</feature>
<dbReference type="PANTHER" id="PTHR21090">
    <property type="entry name" value="AROM/DEHYDROQUINATE SYNTHASE"/>
    <property type="match status" value="1"/>
</dbReference>
<evidence type="ECO:0000256" key="2">
    <source>
        <dbReference type="ARBA" id="ARBA00009948"/>
    </source>
</evidence>
<feature type="binding site" evidence="7">
    <location>
        <position position="41"/>
    </location>
    <ligand>
        <name>3-phosphoshikimate</name>
        <dbReference type="ChEBI" id="CHEBI:145989"/>
    </ligand>
</feature>
<evidence type="ECO:0000256" key="1">
    <source>
        <dbReference type="ARBA" id="ARBA00004811"/>
    </source>
</evidence>
<feature type="binding site" evidence="7">
    <location>
        <position position="358"/>
    </location>
    <ligand>
        <name>3-phosphoshikimate</name>
        <dbReference type="ChEBI" id="CHEBI:145989"/>
    </ligand>
</feature>
<feature type="active site" description="Proton acceptor" evidence="7">
    <location>
        <position position="331"/>
    </location>
</feature>
<dbReference type="CDD" id="cd01556">
    <property type="entry name" value="EPSP_synthase"/>
    <property type="match status" value="1"/>
</dbReference>
<dbReference type="RefSeq" id="WP_376844642.1">
    <property type="nucleotide sequence ID" value="NZ_JBHSFW010000001.1"/>
</dbReference>
<reference evidence="10" key="1">
    <citation type="journal article" date="2019" name="Int. J. Syst. Evol. Microbiol.">
        <title>The Global Catalogue of Microorganisms (GCM) 10K type strain sequencing project: providing services to taxonomists for standard genome sequencing and annotation.</title>
        <authorList>
            <consortium name="The Broad Institute Genomics Platform"/>
            <consortium name="The Broad Institute Genome Sequencing Center for Infectious Disease"/>
            <person name="Wu L."/>
            <person name="Ma J."/>
        </authorList>
    </citation>
    <scope>NUCLEOTIDE SEQUENCE [LARGE SCALE GENOMIC DNA]</scope>
    <source>
        <strain evidence="10">CGMCC 1.16306</strain>
    </source>
</reference>
<comment type="pathway">
    <text evidence="1 7">Metabolic intermediate biosynthesis; chorismate biosynthesis; chorismate from D-erythrose 4-phosphate and phosphoenolpyruvate: step 6/7.</text>
</comment>
<dbReference type="HAMAP" id="MF_00210">
    <property type="entry name" value="EPSP_synth"/>
    <property type="match status" value="1"/>
</dbReference>
<feature type="binding site" evidence="7">
    <location>
        <position position="40"/>
    </location>
    <ligand>
        <name>3-phosphoshikimate</name>
        <dbReference type="ChEBI" id="CHEBI:145989"/>
    </ligand>
</feature>
<dbReference type="InterPro" id="IPR036968">
    <property type="entry name" value="Enolpyruvate_Tfrase_sf"/>
</dbReference>
<evidence type="ECO:0000256" key="4">
    <source>
        <dbReference type="ARBA" id="ARBA00022679"/>
    </source>
</evidence>
<feature type="binding site" evidence="7">
    <location>
        <position position="140"/>
    </location>
    <ligand>
        <name>phosphoenolpyruvate</name>
        <dbReference type="ChEBI" id="CHEBI:58702"/>
    </ligand>
</feature>
<evidence type="ECO:0000256" key="5">
    <source>
        <dbReference type="ARBA" id="ARBA00023141"/>
    </source>
</evidence>
<dbReference type="PIRSF" id="PIRSF000505">
    <property type="entry name" value="EPSPS"/>
    <property type="match status" value="1"/>
</dbReference>
<comment type="subunit">
    <text evidence="7">Monomer.</text>
</comment>
<feature type="binding site" evidence="7">
    <location>
        <position position="186"/>
    </location>
    <ligand>
        <name>3-phosphoshikimate</name>
        <dbReference type="ChEBI" id="CHEBI:145989"/>
    </ligand>
</feature>
<dbReference type="PANTHER" id="PTHR21090:SF5">
    <property type="entry name" value="PENTAFUNCTIONAL AROM POLYPEPTIDE"/>
    <property type="match status" value="1"/>
</dbReference>
<evidence type="ECO:0000256" key="6">
    <source>
        <dbReference type="ARBA" id="ARBA00044633"/>
    </source>
</evidence>
<feature type="binding site" evidence="7">
    <location>
        <position position="428"/>
    </location>
    <ligand>
        <name>phosphoenolpyruvate</name>
        <dbReference type="ChEBI" id="CHEBI:58702"/>
    </ligand>
</feature>
<keyword evidence="4 7" id="KW-0808">Transferase</keyword>
<evidence type="ECO:0000313" key="10">
    <source>
        <dbReference type="Proteomes" id="UP001596022"/>
    </source>
</evidence>
<feature type="binding site" evidence="7">
    <location>
        <position position="331"/>
    </location>
    <ligand>
        <name>3-phosphoshikimate</name>
        <dbReference type="ChEBI" id="CHEBI:145989"/>
    </ligand>
</feature>
<dbReference type="NCBIfam" id="TIGR01356">
    <property type="entry name" value="aroA"/>
    <property type="match status" value="1"/>
</dbReference>
<feature type="binding site" evidence="7">
    <location>
        <position position="188"/>
    </location>
    <ligand>
        <name>phosphoenolpyruvate</name>
        <dbReference type="ChEBI" id="CHEBI:58702"/>
    </ligand>
</feature>
<evidence type="ECO:0000259" key="8">
    <source>
        <dbReference type="Pfam" id="PF00275"/>
    </source>
</evidence>
<comment type="caution">
    <text evidence="7">Lacks conserved residue(s) required for the propagation of feature annotation.</text>
</comment>
<feature type="domain" description="Enolpyruvate transferase" evidence="8">
    <location>
        <begin position="28"/>
        <end position="436"/>
    </location>
</feature>
<sequence length="448" mass="48724">MESADLKARSPWATLNDIKSVEIRPANEPIDRDITIPGSKSFTNRALIIAALAKGPSTLSGILRSDDSYWCIETLKAMGVAIQLKDNQVHIEGTGGRWPIQKGKLYIGAAGTIARFLPGALAACDQGEWVVEASDRMSERPVKPLIDALTSMGADIRYQSTDGAYPLHIKASGLVGGKVSISGKISSQFISGLLIAAPYARKPVTIRVIDPIVQHAYVHITLDLMKRFGADVSYDQDLTALKVAPLHYKGQTIQLEADASTACYFMALAALTNGKVRINHLTDQTKQPDIKMIDLLERMGCSVVKGRTFIEIKGAKRLKGGFEVSMKEMSDQALTLAAIAPFADGPIKITDIGHIRHHESDRIHVIAQSMTRLGIQAIEHEDGVTIYPGNPKPAVLSSYDDHRVAMSLSLIGTRVPGIKIANPGCVSKTCPSYFDLLRHFGIDCRFEK</sequence>
<comment type="catalytic activity">
    <reaction evidence="6">
        <text>3-phosphoshikimate + phosphoenolpyruvate = 5-O-(1-carboxyvinyl)-3-phosphoshikimate + phosphate</text>
        <dbReference type="Rhea" id="RHEA:21256"/>
        <dbReference type="ChEBI" id="CHEBI:43474"/>
        <dbReference type="ChEBI" id="CHEBI:57701"/>
        <dbReference type="ChEBI" id="CHEBI:58702"/>
        <dbReference type="ChEBI" id="CHEBI:145989"/>
        <dbReference type="EC" id="2.5.1.19"/>
    </reaction>
    <physiologicalReaction direction="left-to-right" evidence="6">
        <dbReference type="Rhea" id="RHEA:21257"/>
    </physiologicalReaction>
</comment>
<dbReference type="Gene3D" id="3.65.10.10">
    <property type="entry name" value="Enolpyruvate transferase domain"/>
    <property type="match status" value="2"/>
</dbReference>
<protein>
    <recommendedName>
        <fullName evidence="7">3-phosphoshikimate 1-carboxyvinyltransferase</fullName>
        <ecNumber evidence="7">2.5.1.19</ecNumber>
    </recommendedName>
    <alternativeName>
        <fullName evidence="7">5-enolpyruvylshikimate-3-phosphate synthase</fullName>
        <shortName evidence="7">EPSP synthase</shortName>
        <shortName evidence="7">EPSPS</shortName>
    </alternativeName>
</protein>
<dbReference type="InterPro" id="IPR006264">
    <property type="entry name" value="EPSP_synthase"/>
</dbReference>